<sequence length="33" mass="3630">MRDAAGVKGLITTISLFFRKGCLMTQRNGELCV</sequence>
<reference evidence="1 2" key="1">
    <citation type="journal article" date="2013" name="Genome Biol. Evol.">
        <title>Genomic Diversity of "Deep Ecotype" Alteromonas macleodii Isolates: Evidence for Pan-Mediterranean Clonal Frames.</title>
        <authorList>
            <person name="Lopez-Perez M."/>
            <person name="Gonzaga A."/>
            <person name="Rodriguez-Valera F."/>
        </authorList>
    </citation>
    <scope>NUCLEOTIDE SEQUENCE [LARGE SCALE GENOMIC DNA]</scope>
    <source>
        <strain evidence="2">'English Channel 615'</strain>
    </source>
</reference>
<name>S5ALA5_9ALTE</name>
<dbReference type="AlphaFoldDB" id="S5ALA5"/>
<gene>
    <name evidence="1" type="ORF">I633_20490</name>
</gene>
<evidence type="ECO:0000313" key="1">
    <source>
        <dbReference type="EMBL" id="AGP79616.1"/>
    </source>
</evidence>
<dbReference type="HOGENOM" id="CLU_3380182_0_0_6"/>
<accession>S5ALA5</accession>
<dbReference type="BioCyc" id="AMAC1300253:G12YX-3263-MONOMER"/>
<dbReference type="EMBL" id="CP004846">
    <property type="protein sequence ID" value="AGP79616.1"/>
    <property type="molecule type" value="Genomic_DNA"/>
</dbReference>
<protein>
    <submittedName>
        <fullName evidence="1">Uncharacterized protein</fullName>
    </submittedName>
</protein>
<proteinExistence type="predicted"/>
<evidence type="ECO:0000313" key="2">
    <source>
        <dbReference type="Proteomes" id="UP000014909"/>
    </source>
</evidence>
<dbReference type="KEGG" id="amh:I633_20490"/>
<dbReference type="Proteomes" id="UP000014909">
    <property type="component" value="Chromosome"/>
</dbReference>
<organism evidence="1 2">
    <name type="scientific">Alteromonas mediterranea 615</name>
    <dbReference type="NCBI Taxonomy" id="1300253"/>
    <lineage>
        <taxon>Bacteria</taxon>
        <taxon>Pseudomonadati</taxon>
        <taxon>Pseudomonadota</taxon>
        <taxon>Gammaproteobacteria</taxon>
        <taxon>Alteromonadales</taxon>
        <taxon>Alteromonadaceae</taxon>
        <taxon>Alteromonas/Salinimonas group</taxon>
        <taxon>Alteromonas</taxon>
    </lineage>
</organism>